<dbReference type="Pfam" id="PF12796">
    <property type="entry name" value="Ank_2"/>
    <property type="match status" value="3"/>
</dbReference>
<dbReference type="Pfam" id="PF03105">
    <property type="entry name" value="SPX"/>
    <property type="match status" value="2"/>
</dbReference>
<dbReference type="Pfam" id="PF25329">
    <property type="entry name" value="C2_GDE1"/>
    <property type="match status" value="1"/>
</dbReference>
<feature type="repeat" description="ANK" evidence="3">
    <location>
        <begin position="536"/>
        <end position="556"/>
    </location>
</feature>
<feature type="compositionally biased region" description="Acidic residues" evidence="4">
    <location>
        <begin position="1197"/>
        <end position="1206"/>
    </location>
</feature>
<feature type="repeat" description="ANK" evidence="3">
    <location>
        <begin position="469"/>
        <end position="501"/>
    </location>
</feature>
<dbReference type="InterPro" id="IPR057506">
    <property type="entry name" value="C2_GPCPD1"/>
</dbReference>
<dbReference type="PROSITE" id="PS50088">
    <property type="entry name" value="ANK_REPEAT"/>
    <property type="match status" value="5"/>
</dbReference>
<reference evidence="7" key="1">
    <citation type="submission" date="2013-12" db="EMBL/GenBank/DDBJ databases">
        <authorList>
            <person name="Genoscope - CEA"/>
        </authorList>
    </citation>
    <scope>NUCLEOTIDE SEQUENCE</scope>
    <source>
        <strain evidence="7">CBS 1993</strain>
    </source>
</reference>
<dbReference type="InterPro" id="IPR004331">
    <property type="entry name" value="SPX_dom"/>
</dbReference>
<proteinExistence type="predicted"/>
<dbReference type="PANTHER" id="PTHR24133:SF40">
    <property type="entry name" value="ANKYRIN REPEAT DOMAIN 44"/>
    <property type="match status" value="1"/>
</dbReference>
<evidence type="ECO:0000256" key="3">
    <source>
        <dbReference type="PROSITE-ProRule" id="PRU00023"/>
    </source>
</evidence>
<dbReference type="SUPFAM" id="SSF51695">
    <property type="entry name" value="PLC-like phosphodiesterases"/>
    <property type="match status" value="1"/>
</dbReference>
<dbReference type="GO" id="GO:0016036">
    <property type="term" value="P:cellular response to phosphate starvation"/>
    <property type="evidence" value="ECO:0007669"/>
    <property type="project" value="EnsemblFungi"/>
</dbReference>
<evidence type="ECO:0000256" key="2">
    <source>
        <dbReference type="ARBA" id="ARBA00023043"/>
    </source>
</evidence>
<dbReference type="EMBL" id="HG793128">
    <property type="protein sequence ID" value="CDK27485.1"/>
    <property type="molecule type" value="Genomic_DNA"/>
</dbReference>
<keyword evidence="1" id="KW-0677">Repeat</keyword>
<feature type="repeat" description="ANK" evidence="3">
    <location>
        <begin position="503"/>
        <end position="535"/>
    </location>
</feature>
<dbReference type="GO" id="GO:0004861">
    <property type="term" value="F:cyclin-dependent protein serine/threonine kinase inhibitor activity"/>
    <property type="evidence" value="ECO:0007669"/>
    <property type="project" value="EnsemblFungi"/>
</dbReference>
<sequence>MKFGKYLAARQLELPEYAGHFINYKALKKLINALAATDPSNQKNELSLQDKKGSFFFRLERELEKVNEFYLEKEAELKIRMDILTQKKTNALIEGRLENSKNSIAYTSLYDGFKKFSKDLDRLEQFVELNEIGFTKVLKKWDKRSKSKTKEVYLSTAVNVQPVFHRNEIIELSDMIANNLMELEAKAEGDVLVRYEKDDLRKKLNSSKSSIDDEKSVPLTNDRETDELHTEFVALATASTVPSFTTGVISPQSNKKLLDEWIQQVRQKTKNDLSAKISKIFLLSTSNPAISDDILKDFYTQFKQEINIKLVDDLSGRTCLHEASCFEDGTVRSFLVDICLEQGVDPLIKDISGRTCLHYAAEMGRDDILEKLIVNINSPELFDIMDNDSMTPLLLAILKNHVSSIKILVDHGVNAFPLQNDLKPLYLPLNVACRLGNVEVVKLLLSKAGSPDQITSSQLLTQSFQANAEGLLPLHIVASGGHCDLIPGLLQYGADINQLDKLNKWSPIFYCAKQGYPEATAKLIEHGADFDIKDEDGFTPLYYAIWEGNIDVVNVLNDAINKSKRESKAQKAAQKAAQGLQTEQFVAPPAPRMAFNDSIVSPILSLKDPLTPIPSSLGPALGPGLDMTNVDMIPDLSLPPPIIPLRKYGHNFLEKKIFLKLNFYTNRDSIRLHSDHFFSSVPGRLTITCDKNDLIPRNLLLPVLDSSKMITFQIDSFDDFAIDFELFPSFGTRLVAKATLLADSFSNVFPGVGSKLNGDVTLALFDVRLRNIGSLKFNYEIVYPYSGIPLEISIYDTYWKSTNNNKMISEGPNSNVTDNTVTLKSTYMSFVTASSLSGQYFKVHVCLLADCTPIVCPSWTVDIGHNTRLPVGNFLWSQLQSIVKDGTHSRQSPSLDQLVQALSQINNLSYESEKLETILQHLYLPLDQFLELLSIDISLDLDITYPSLFEMEYCGAQVYAPGFSFGATSHSENKKVPTTTNNKLNYFVDILLKNVFDHVRAIRNRKQEGATRSIIFSSNNSAVCTILNWKQPNYPVFYSLNGATLDSKLGKFKATTANGFDLDPTILEELENETCRSHTVHNHKNPTTTNTANIQHRLMNTHQSVTIDNIDSINKDSNSYGNEMVYQDRMTRSIKLAISFACSNNLLGIIVPSKLLQMCPELVKSIRSRGLILVASKTAFGVEEDISSESNESRDPDDMDEDDPFDEHDVNGLRFNRILSFKDAIDM</sequence>
<evidence type="ECO:0008006" key="9">
    <source>
        <dbReference type="Google" id="ProtNLM"/>
    </source>
</evidence>
<dbReference type="InterPro" id="IPR002110">
    <property type="entry name" value="Ankyrin_rpt"/>
</dbReference>
<dbReference type="SUPFAM" id="SSF48403">
    <property type="entry name" value="Ankyrin repeat"/>
    <property type="match status" value="1"/>
</dbReference>
<dbReference type="OrthoDB" id="1577640at2759"/>
<accession>W6MWI1</accession>
<feature type="domain" description="SPX" evidence="5">
    <location>
        <begin position="1"/>
        <end position="155"/>
    </location>
</feature>
<feature type="repeat" description="ANK" evidence="3">
    <location>
        <begin position="388"/>
        <end position="420"/>
    </location>
</feature>
<evidence type="ECO:0000256" key="4">
    <source>
        <dbReference type="SAM" id="MobiDB-lite"/>
    </source>
</evidence>
<dbReference type="PANTHER" id="PTHR24133">
    <property type="entry name" value="ANKYRIN DOMAIN-CONTAINING"/>
    <property type="match status" value="1"/>
</dbReference>
<keyword evidence="8" id="KW-1185">Reference proteome</keyword>
<evidence type="ECO:0000256" key="1">
    <source>
        <dbReference type="ARBA" id="ARBA00022737"/>
    </source>
</evidence>
<dbReference type="InterPro" id="IPR030395">
    <property type="entry name" value="GP_PDE_dom"/>
</dbReference>
<reference evidence="7" key="2">
    <citation type="submission" date="2014-02" db="EMBL/GenBank/DDBJ databases">
        <title>Complete DNA sequence of /Kuraishia capsulata/ illustrates novel genomic features among budding yeasts (/Saccharomycotina/).</title>
        <authorList>
            <person name="Morales L."/>
            <person name="Noel B."/>
            <person name="Porcel B."/>
            <person name="Marcet-Houben M."/>
            <person name="Hullo M-F."/>
            <person name="Sacerdot C."/>
            <person name="Tekaia F."/>
            <person name="Leh-Louis V."/>
            <person name="Despons L."/>
            <person name="Khanna V."/>
            <person name="Aury J-M."/>
            <person name="Barbe V."/>
            <person name="Couloux A."/>
            <person name="Labadie K."/>
            <person name="Pelletier E."/>
            <person name="Souciet J-L."/>
            <person name="Boekhout T."/>
            <person name="Gabaldon T."/>
            <person name="Wincker P."/>
            <person name="Dujon B."/>
        </authorList>
    </citation>
    <scope>NUCLEOTIDE SEQUENCE</scope>
    <source>
        <strain evidence="7">CBS 1993</strain>
    </source>
</reference>
<dbReference type="GeneID" id="34520867"/>
<feature type="domain" description="GP-PDE" evidence="6">
    <location>
        <begin position="792"/>
        <end position="1211"/>
    </location>
</feature>
<organism evidence="7 8">
    <name type="scientific">Kuraishia capsulata CBS 1993</name>
    <dbReference type="NCBI Taxonomy" id="1382522"/>
    <lineage>
        <taxon>Eukaryota</taxon>
        <taxon>Fungi</taxon>
        <taxon>Dikarya</taxon>
        <taxon>Ascomycota</taxon>
        <taxon>Saccharomycotina</taxon>
        <taxon>Pichiomycetes</taxon>
        <taxon>Pichiales</taxon>
        <taxon>Pichiaceae</taxon>
        <taxon>Kuraishia</taxon>
    </lineage>
</organism>
<dbReference type="AlphaFoldDB" id="W6MWI1"/>
<dbReference type="Gene3D" id="3.20.20.190">
    <property type="entry name" value="Phosphatidylinositol (PI) phosphodiesterase"/>
    <property type="match status" value="1"/>
</dbReference>
<dbReference type="CDD" id="cd14483">
    <property type="entry name" value="SPX_PHO81_NUC-2_like"/>
    <property type="match status" value="1"/>
</dbReference>
<dbReference type="STRING" id="1382522.W6MWI1"/>
<feature type="repeat" description="ANK" evidence="3">
    <location>
        <begin position="352"/>
        <end position="373"/>
    </location>
</feature>
<dbReference type="Proteomes" id="UP000019384">
    <property type="component" value="Unassembled WGS sequence"/>
</dbReference>
<dbReference type="PROSITE" id="PS51382">
    <property type="entry name" value="SPX"/>
    <property type="match status" value="1"/>
</dbReference>
<dbReference type="PROSITE" id="PS50297">
    <property type="entry name" value="ANK_REP_REGION"/>
    <property type="match status" value="4"/>
</dbReference>
<name>W6MWI1_9ASCO</name>
<dbReference type="InterPro" id="IPR036770">
    <property type="entry name" value="Ankyrin_rpt-contain_sf"/>
</dbReference>
<protein>
    <recommendedName>
        <fullName evidence="9">SPX domain-containing protein</fullName>
    </recommendedName>
</protein>
<dbReference type="GO" id="GO:0006796">
    <property type="term" value="P:phosphate-containing compound metabolic process"/>
    <property type="evidence" value="ECO:0007669"/>
    <property type="project" value="EnsemblFungi"/>
</dbReference>
<feature type="region of interest" description="Disordered" evidence="4">
    <location>
        <begin position="1184"/>
        <end position="1209"/>
    </location>
</feature>
<dbReference type="SMART" id="SM00248">
    <property type="entry name" value="ANK"/>
    <property type="match status" value="7"/>
</dbReference>
<dbReference type="PROSITE" id="PS51704">
    <property type="entry name" value="GP_PDE"/>
    <property type="match status" value="1"/>
</dbReference>
<evidence type="ECO:0000313" key="8">
    <source>
        <dbReference type="Proteomes" id="UP000019384"/>
    </source>
</evidence>
<dbReference type="GO" id="GO:0006629">
    <property type="term" value="P:lipid metabolic process"/>
    <property type="evidence" value="ECO:0007669"/>
    <property type="project" value="InterPro"/>
</dbReference>
<dbReference type="Gene3D" id="1.25.40.20">
    <property type="entry name" value="Ankyrin repeat-containing domain"/>
    <property type="match status" value="2"/>
</dbReference>
<evidence type="ECO:0000313" key="7">
    <source>
        <dbReference type="EMBL" id="CDK27485.1"/>
    </source>
</evidence>
<dbReference type="GO" id="GO:0005634">
    <property type="term" value="C:nucleus"/>
    <property type="evidence" value="ECO:0007669"/>
    <property type="project" value="EnsemblFungi"/>
</dbReference>
<gene>
    <name evidence="7" type="ORF">KUCA_T00003463001</name>
</gene>
<evidence type="ECO:0000259" key="6">
    <source>
        <dbReference type="PROSITE" id="PS51704"/>
    </source>
</evidence>
<dbReference type="GO" id="GO:0008081">
    <property type="term" value="F:phosphoric diester hydrolase activity"/>
    <property type="evidence" value="ECO:0007669"/>
    <property type="project" value="InterPro"/>
</dbReference>
<evidence type="ECO:0000259" key="5">
    <source>
        <dbReference type="PROSITE" id="PS51382"/>
    </source>
</evidence>
<dbReference type="GO" id="GO:0000425">
    <property type="term" value="P:pexophagy"/>
    <property type="evidence" value="ECO:0007669"/>
    <property type="project" value="EnsemblFungi"/>
</dbReference>
<dbReference type="RefSeq" id="XP_022459479.1">
    <property type="nucleotide sequence ID" value="XM_022601880.1"/>
</dbReference>
<dbReference type="HOGENOM" id="CLU_002842_1_0_1"/>
<keyword evidence="2 3" id="KW-0040">ANK repeat</keyword>
<dbReference type="InterPro" id="IPR052391">
    <property type="entry name" value="E3_Ligase-Neurotoxin"/>
</dbReference>
<dbReference type="InterPro" id="IPR017946">
    <property type="entry name" value="PLC-like_Pdiesterase_TIM-brl"/>
</dbReference>